<feature type="compositionally biased region" description="Basic and acidic residues" evidence="1">
    <location>
        <begin position="162"/>
        <end position="200"/>
    </location>
</feature>
<sequence length="584" mass="64410">MPTSKDHYPQTKTKFLSLPISSVRTISESDLELARRRTSSRRITKKKVSISADDNIIPETDVALELAKSMSLADAKEEEAARSVHSTYERLITESDEPSGANRPTGRRSTTGVVIQDTPNVPKKKSVHRFQKLKGIQTLTLEEQLAADTMQAPKASRKSSRRVPDEAKGNFEAKVDHVMDWGSKEKSEYSKEETINEEIKWVSTDEEEEKKDDDDDDRSIDIEKTDDEEETDNEFVQGNEYVQDNMDKEMKDAEVAELGKGEEEITTKEDAENSEKVKDDNKKAELPPSSSSLSVSSGLVIPEPTILSPKPKIPTKTPATTLQPPLSVYTINPVLQQQSTPIPTCHTPKQGLVVRVALTGDGGYDGGCRVGGGVDVMDDDDDDGGYAVVGRPESGGGWWPENMESDRNVCSSKKAKIVESKNANHSEPNHTWGSNATDIPSSSSLVMTVRFGNNNIVRIIGYGDYQLGNVTISRVFYVEGLGHNLFSVGQFCDADLEVTLRKSIAVFVFYPSFKDFELVMAPSFSSGLGLHSMTPATSSSGLVPNTVSQQPCIPPNRDDWDHLFQPMFDEYFNPPSIIVSFVLS</sequence>
<feature type="compositionally biased region" description="Acidic residues" evidence="1">
    <location>
        <begin position="204"/>
        <end position="233"/>
    </location>
</feature>
<dbReference type="Pfam" id="PF22936">
    <property type="entry name" value="Pol_BBD"/>
    <property type="match status" value="1"/>
</dbReference>
<reference evidence="3" key="1">
    <citation type="journal article" date="2022" name="Int. J. Mol. Sci.">
        <title>Draft Genome of Tanacetum Coccineum: Genomic Comparison of Closely Related Tanacetum-Family Plants.</title>
        <authorList>
            <person name="Yamashiro T."/>
            <person name="Shiraishi A."/>
            <person name="Nakayama K."/>
            <person name="Satake H."/>
        </authorList>
    </citation>
    <scope>NUCLEOTIDE SEQUENCE</scope>
</reference>
<evidence type="ECO:0000256" key="1">
    <source>
        <dbReference type="SAM" id="MobiDB-lite"/>
    </source>
</evidence>
<feature type="compositionally biased region" description="Basic and acidic residues" evidence="1">
    <location>
        <begin position="75"/>
        <end position="93"/>
    </location>
</feature>
<protein>
    <recommendedName>
        <fullName evidence="2">Retrovirus-related Pol polyprotein from transposon TNT 1-94-like beta-barrel domain-containing protein</fullName>
    </recommendedName>
</protein>
<evidence type="ECO:0000259" key="2">
    <source>
        <dbReference type="Pfam" id="PF22936"/>
    </source>
</evidence>
<proteinExistence type="predicted"/>
<feature type="domain" description="Retrovirus-related Pol polyprotein from transposon TNT 1-94-like beta-barrel" evidence="2">
    <location>
        <begin position="424"/>
        <end position="493"/>
    </location>
</feature>
<dbReference type="Proteomes" id="UP001151760">
    <property type="component" value="Unassembled WGS sequence"/>
</dbReference>
<evidence type="ECO:0000313" key="4">
    <source>
        <dbReference type="Proteomes" id="UP001151760"/>
    </source>
</evidence>
<gene>
    <name evidence="3" type="ORF">Tco_0908627</name>
</gene>
<comment type="caution">
    <text evidence="3">The sequence shown here is derived from an EMBL/GenBank/DDBJ whole genome shotgun (WGS) entry which is preliminary data.</text>
</comment>
<evidence type="ECO:0000313" key="3">
    <source>
        <dbReference type="EMBL" id="GJT28352.1"/>
    </source>
</evidence>
<feature type="region of interest" description="Disordered" evidence="1">
    <location>
        <begin position="75"/>
        <end position="113"/>
    </location>
</feature>
<organism evidence="3 4">
    <name type="scientific">Tanacetum coccineum</name>
    <dbReference type="NCBI Taxonomy" id="301880"/>
    <lineage>
        <taxon>Eukaryota</taxon>
        <taxon>Viridiplantae</taxon>
        <taxon>Streptophyta</taxon>
        <taxon>Embryophyta</taxon>
        <taxon>Tracheophyta</taxon>
        <taxon>Spermatophyta</taxon>
        <taxon>Magnoliopsida</taxon>
        <taxon>eudicotyledons</taxon>
        <taxon>Gunneridae</taxon>
        <taxon>Pentapetalae</taxon>
        <taxon>asterids</taxon>
        <taxon>campanulids</taxon>
        <taxon>Asterales</taxon>
        <taxon>Asteraceae</taxon>
        <taxon>Asteroideae</taxon>
        <taxon>Anthemideae</taxon>
        <taxon>Anthemidinae</taxon>
        <taxon>Tanacetum</taxon>
    </lineage>
</organism>
<reference evidence="3" key="2">
    <citation type="submission" date="2022-01" db="EMBL/GenBank/DDBJ databases">
        <authorList>
            <person name="Yamashiro T."/>
            <person name="Shiraishi A."/>
            <person name="Satake H."/>
            <person name="Nakayama K."/>
        </authorList>
    </citation>
    <scope>NUCLEOTIDE SEQUENCE</scope>
</reference>
<feature type="compositionally biased region" description="Basic and acidic residues" evidence="1">
    <location>
        <begin position="245"/>
        <end position="285"/>
    </location>
</feature>
<dbReference type="EMBL" id="BQNB010014453">
    <property type="protein sequence ID" value="GJT28352.1"/>
    <property type="molecule type" value="Genomic_DNA"/>
</dbReference>
<name>A0ABQ5CQH4_9ASTR</name>
<dbReference type="InterPro" id="IPR054722">
    <property type="entry name" value="PolX-like_BBD"/>
</dbReference>
<feature type="region of interest" description="Disordered" evidence="1">
    <location>
        <begin position="147"/>
        <end position="297"/>
    </location>
</feature>
<feature type="compositionally biased region" description="Low complexity" evidence="1">
    <location>
        <begin position="286"/>
        <end position="297"/>
    </location>
</feature>
<accession>A0ABQ5CQH4</accession>
<keyword evidence="4" id="KW-1185">Reference proteome</keyword>